<evidence type="ECO:0000256" key="1">
    <source>
        <dbReference type="SAM" id="MobiDB-lite"/>
    </source>
</evidence>
<dbReference type="InterPro" id="IPR037524">
    <property type="entry name" value="PA14/GLEYA"/>
</dbReference>
<dbReference type="SUPFAM" id="SSF56988">
    <property type="entry name" value="Anthrax protective antigen"/>
    <property type="match status" value="1"/>
</dbReference>
<proteinExistence type="predicted"/>
<feature type="compositionally biased region" description="Low complexity" evidence="1">
    <location>
        <begin position="234"/>
        <end position="246"/>
    </location>
</feature>
<keyword evidence="4" id="KW-1185">Reference proteome</keyword>
<dbReference type="Proteomes" id="UP000305888">
    <property type="component" value="Chromosome"/>
</dbReference>
<evidence type="ECO:0000313" key="4">
    <source>
        <dbReference type="Proteomes" id="UP000305888"/>
    </source>
</evidence>
<evidence type="ECO:0000259" key="2">
    <source>
        <dbReference type="PROSITE" id="PS51820"/>
    </source>
</evidence>
<dbReference type="EMBL" id="CP040818">
    <property type="protein sequence ID" value="QDL92491.1"/>
    <property type="molecule type" value="Genomic_DNA"/>
</dbReference>
<dbReference type="SMART" id="SM00758">
    <property type="entry name" value="PA14"/>
    <property type="match status" value="1"/>
</dbReference>
<dbReference type="KEGG" id="ppru:FDP22_12290"/>
<sequence length="630" mass="66734">MTVFRHYDGPYFGRRRGFMHKTAVFAGAIALFAAGTGAEAFEVAQYSGFVDGSLETIRAHMAAVAPAATVTTDRIDFSDYGDADGEFPETLPFPAAGGYTGNDGVNDTFVLRATGTFMTERPGRFVFKTRNDDAVFLLVDGQPVIADGNFHPPTENWGEIALRPGAHSIELYFVEVSGGGLIELSNERPEGGYDPVIEGGILAPKYPDAPAGAPAVAGADGGLPAAEPTSEQSPQEPVAATPEPAAQPEQTIGMWFQRFKVQGGLLTASFISSPEAALLSLSSGGAVNCHAVFAAAERFAQMREDGNDCNPAGTSFVIDGLDGEGRLAISGRVGDLDLTLPLPRLTGPEVTTSTMPARPLDLAGVTLAPRLGEMMARVSANFTPAGDPAPQSAIPKDPVASYEPHPTDPAWTTVSTSLAGPYLSFSTPDAEPDDLRVYPENEFLILSRDPSGFQPDSRPWGLVRIWIPVEADRVTAETLHAALERKYGPPSRTRTLGAGHGGRLAWSFDTAGGRLDAAASDRCSNKYPGGTDTGALHYAELGDLGGRLPDLEFPTRQGCGLQFVVGHPAYSRPTDTLAAVSFALYDPQDVLARRWSDELAGLAWQVQNARDSIATATAERVARDGKQPDL</sequence>
<organism evidence="3 4">
    <name type="scientific">Paroceanicella profunda</name>
    <dbReference type="NCBI Taxonomy" id="2579971"/>
    <lineage>
        <taxon>Bacteria</taxon>
        <taxon>Pseudomonadati</taxon>
        <taxon>Pseudomonadota</taxon>
        <taxon>Alphaproteobacteria</taxon>
        <taxon>Rhodobacterales</taxon>
        <taxon>Paracoccaceae</taxon>
        <taxon>Paroceanicella</taxon>
    </lineage>
</organism>
<dbReference type="OrthoDB" id="7783360at2"/>
<reference evidence="3 4" key="1">
    <citation type="submission" date="2019-06" db="EMBL/GenBank/DDBJ databases">
        <title>Genome sequence of Rhodobacteraceae bacterium D4M1.</title>
        <authorList>
            <person name="Cao J."/>
        </authorList>
    </citation>
    <scope>NUCLEOTIDE SEQUENCE [LARGE SCALE GENOMIC DNA]</scope>
    <source>
        <strain evidence="3 4">D4M1</strain>
    </source>
</reference>
<dbReference type="AlphaFoldDB" id="A0A5B8FHJ1"/>
<evidence type="ECO:0000313" key="3">
    <source>
        <dbReference type="EMBL" id="QDL92491.1"/>
    </source>
</evidence>
<dbReference type="PROSITE" id="PS51820">
    <property type="entry name" value="PA14"/>
    <property type="match status" value="1"/>
</dbReference>
<feature type="region of interest" description="Disordered" evidence="1">
    <location>
        <begin position="385"/>
        <end position="413"/>
    </location>
</feature>
<feature type="region of interest" description="Disordered" evidence="1">
    <location>
        <begin position="213"/>
        <end position="246"/>
    </location>
</feature>
<dbReference type="Pfam" id="PF07691">
    <property type="entry name" value="PA14"/>
    <property type="match status" value="1"/>
</dbReference>
<feature type="compositionally biased region" description="Low complexity" evidence="1">
    <location>
        <begin position="213"/>
        <end position="226"/>
    </location>
</feature>
<dbReference type="InterPro" id="IPR011658">
    <property type="entry name" value="PA14_dom"/>
</dbReference>
<gene>
    <name evidence="3" type="ORF">FDP22_12290</name>
</gene>
<accession>A0A5B8FHJ1</accession>
<protein>
    <recommendedName>
        <fullName evidence="2">PA14 domain-containing protein</fullName>
    </recommendedName>
</protein>
<feature type="domain" description="PA14" evidence="2">
    <location>
        <begin position="63"/>
        <end position="200"/>
    </location>
</feature>
<name>A0A5B8FHJ1_9RHOB</name>